<gene>
    <name evidence="15" type="primary">LOC111103373</name>
</gene>
<comment type="catalytic activity">
    <reaction evidence="10">
        <text>uridine in 28S rRNA + S-adenosyl-L-methionine = N(3)-methyluridine in 28S rRNA + S-adenosyl-L-homocysteine + H(+)</text>
        <dbReference type="Rhea" id="RHEA:83635"/>
        <dbReference type="Rhea" id="RHEA-COMP:20178"/>
        <dbReference type="Rhea" id="RHEA-COMP:20181"/>
        <dbReference type="ChEBI" id="CHEBI:15378"/>
        <dbReference type="ChEBI" id="CHEBI:57856"/>
        <dbReference type="ChEBI" id="CHEBI:59789"/>
        <dbReference type="ChEBI" id="CHEBI:65315"/>
        <dbReference type="ChEBI" id="CHEBI:74502"/>
    </reaction>
    <physiologicalReaction direction="left-to-right" evidence="10">
        <dbReference type="Rhea" id="RHEA:83636"/>
    </physiologicalReaction>
</comment>
<dbReference type="GO" id="GO:0031616">
    <property type="term" value="C:spindle pole centrosome"/>
    <property type="evidence" value="ECO:0007669"/>
    <property type="project" value="TreeGrafter"/>
</dbReference>
<protein>
    <recommendedName>
        <fullName evidence="12">28S rRNA (uridine-N(3))-methyltransferase</fullName>
    </recommendedName>
    <alternativeName>
        <fullName evidence="7">Centromere protein 32</fullName>
    </alternativeName>
    <alternativeName>
        <fullName evidence="9">Kinetochore-associated protein</fullName>
    </alternativeName>
    <alternativeName>
        <fullName evidence="8">SPOUT domain-containing methyltransferase 1</fullName>
    </alternativeName>
</protein>
<dbReference type="SUPFAM" id="SSF75217">
    <property type="entry name" value="alpha/beta knot"/>
    <property type="match status" value="1"/>
</dbReference>
<dbReference type="GO" id="GO:0008168">
    <property type="term" value="F:methyltransferase activity"/>
    <property type="evidence" value="ECO:0007669"/>
    <property type="project" value="UniProtKB-KW"/>
</dbReference>
<comment type="subcellular location">
    <subcellularLocation>
        <location evidence="1">Cytoplasm</location>
    </subcellularLocation>
</comment>
<dbReference type="GO" id="GO:0032259">
    <property type="term" value="P:methylation"/>
    <property type="evidence" value="ECO:0007669"/>
    <property type="project" value="UniProtKB-KW"/>
</dbReference>
<reference evidence="15" key="1">
    <citation type="submission" date="2025-08" db="UniProtKB">
        <authorList>
            <consortium name="RefSeq"/>
        </authorList>
    </citation>
    <scope>IDENTIFICATION</scope>
    <source>
        <tissue evidence="15">Whole sample</tissue>
    </source>
</reference>
<comment type="subunit">
    <text evidence="6">Interacts with INCA1.</text>
</comment>
<dbReference type="GO" id="GO:0000776">
    <property type="term" value="C:kinetochore"/>
    <property type="evidence" value="ECO:0007669"/>
    <property type="project" value="TreeGrafter"/>
</dbReference>
<evidence type="ECO:0000256" key="12">
    <source>
        <dbReference type="ARBA" id="ARBA00093639"/>
    </source>
</evidence>
<proteinExistence type="inferred from homology"/>
<dbReference type="GO" id="GO:0035196">
    <property type="term" value="P:miRNA processing"/>
    <property type="evidence" value="ECO:0007669"/>
    <property type="project" value="TreeGrafter"/>
</dbReference>
<dbReference type="RefSeq" id="XP_022292308.1">
    <property type="nucleotide sequence ID" value="XM_022436600.1"/>
</dbReference>
<dbReference type="PANTHER" id="PTHR12150:SF13">
    <property type="entry name" value="METHYLTRANSFERASE C9ORF114-RELATED"/>
    <property type="match status" value="1"/>
</dbReference>
<dbReference type="Proteomes" id="UP000694844">
    <property type="component" value="Chromosome 7"/>
</dbReference>
<keyword evidence="4 15" id="KW-0489">Methyltransferase</keyword>
<evidence type="ECO:0000256" key="9">
    <source>
        <dbReference type="ARBA" id="ARBA00079311"/>
    </source>
</evidence>
<dbReference type="CDD" id="cd18086">
    <property type="entry name" value="HsC9orf114-like"/>
    <property type="match status" value="1"/>
</dbReference>
<evidence type="ECO:0000256" key="13">
    <source>
        <dbReference type="SAM" id="MobiDB-lite"/>
    </source>
</evidence>
<comment type="similarity">
    <text evidence="2">Belongs to the class IV-like SAM-binding methyltransferase superfamily.</text>
</comment>
<dbReference type="GO" id="GO:0005737">
    <property type="term" value="C:cytoplasm"/>
    <property type="evidence" value="ECO:0007669"/>
    <property type="project" value="UniProtKB-SubCell"/>
</dbReference>
<keyword evidence="5" id="KW-0808">Transferase</keyword>
<dbReference type="InterPro" id="IPR003750">
    <property type="entry name" value="Put_MeTrfase-C9orf114-like"/>
</dbReference>
<dbReference type="InterPro" id="IPR012340">
    <property type="entry name" value="NA-bd_OB-fold"/>
</dbReference>
<dbReference type="PANTHER" id="PTHR12150">
    <property type="entry name" value="CLASS IV SAM-BINDING METHYLTRANSFERASE-RELATED"/>
    <property type="match status" value="1"/>
</dbReference>
<evidence type="ECO:0000256" key="4">
    <source>
        <dbReference type="ARBA" id="ARBA00022603"/>
    </source>
</evidence>
<dbReference type="InterPro" id="IPR029028">
    <property type="entry name" value="Alpha/beta_knot_MTases"/>
</dbReference>
<evidence type="ECO:0000256" key="2">
    <source>
        <dbReference type="ARBA" id="ARBA00009841"/>
    </source>
</evidence>
<name>A0A8B8ANU0_CRAVI</name>
<dbReference type="Gene3D" id="3.40.1280.10">
    <property type="match status" value="1"/>
</dbReference>
<dbReference type="AlphaFoldDB" id="A0A8B8ANU0"/>
<evidence type="ECO:0000256" key="3">
    <source>
        <dbReference type="ARBA" id="ARBA00022490"/>
    </source>
</evidence>
<dbReference type="GO" id="GO:0035198">
    <property type="term" value="F:miRNA binding"/>
    <property type="evidence" value="ECO:0007669"/>
    <property type="project" value="TreeGrafter"/>
</dbReference>
<dbReference type="Pfam" id="PF02598">
    <property type="entry name" value="Methyltrn_RNA_3"/>
    <property type="match status" value="1"/>
</dbReference>
<dbReference type="FunFam" id="2.40.50.140:FF:000170">
    <property type="entry name" value="SPOUT domain containing methyltransferase 1"/>
    <property type="match status" value="1"/>
</dbReference>
<evidence type="ECO:0000256" key="6">
    <source>
        <dbReference type="ARBA" id="ARBA00062137"/>
    </source>
</evidence>
<evidence type="ECO:0000313" key="15">
    <source>
        <dbReference type="RefSeq" id="XP_022292308.1"/>
    </source>
</evidence>
<dbReference type="InterPro" id="IPR029026">
    <property type="entry name" value="tRNA_m1G_MTases_N"/>
</dbReference>
<dbReference type="KEGG" id="cvn:111103373"/>
<evidence type="ECO:0000256" key="5">
    <source>
        <dbReference type="ARBA" id="ARBA00022679"/>
    </source>
</evidence>
<evidence type="ECO:0000256" key="10">
    <source>
        <dbReference type="ARBA" id="ARBA00093228"/>
    </source>
</evidence>
<evidence type="ECO:0000256" key="1">
    <source>
        <dbReference type="ARBA" id="ARBA00004496"/>
    </source>
</evidence>
<feature type="region of interest" description="Disordered" evidence="13">
    <location>
        <begin position="1"/>
        <end position="70"/>
    </location>
</feature>
<organism evidence="14 15">
    <name type="scientific">Crassostrea virginica</name>
    <name type="common">Eastern oyster</name>
    <dbReference type="NCBI Taxonomy" id="6565"/>
    <lineage>
        <taxon>Eukaryota</taxon>
        <taxon>Metazoa</taxon>
        <taxon>Spiralia</taxon>
        <taxon>Lophotrochozoa</taxon>
        <taxon>Mollusca</taxon>
        <taxon>Bivalvia</taxon>
        <taxon>Autobranchia</taxon>
        <taxon>Pteriomorphia</taxon>
        <taxon>Ostreida</taxon>
        <taxon>Ostreoidea</taxon>
        <taxon>Ostreidae</taxon>
        <taxon>Crassostrea</taxon>
    </lineage>
</organism>
<dbReference type="GeneID" id="111103373"/>
<dbReference type="SUPFAM" id="SSF50249">
    <property type="entry name" value="Nucleic acid-binding proteins"/>
    <property type="match status" value="1"/>
</dbReference>
<dbReference type="Gene3D" id="2.40.50.140">
    <property type="entry name" value="Nucleic acid-binding proteins"/>
    <property type="match status" value="1"/>
</dbReference>
<evidence type="ECO:0000256" key="8">
    <source>
        <dbReference type="ARBA" id="ARBA00078957"/>
    </source>
</evidence>
<dbReference type="GO" id="GO:0072686">
    <property type="term" value="C:mitotic spindle"/>
    <property type="evidence" value="ECO:0007669"/>
    <property type="project" value="TreeGrafter"/>
</dbReference>
<evidence type="ECO:0000313" key="14">
    <source>
        <dbReference type="Proteomes" id="UP000694844"/>
    </source>
</evidence>
<comment type="function">
    <text evidence="11">S-adenosyl-L-methionine-dependent methyltransferase that specifically methylates the N3 position of a uridine in 28S rRNA. Required for association of the centrosomes with the poles of the bipolar mitotic spindle during metaphase. Also involved in chromosome alignment. May promote centrosome maturation probably by recruiting A-kinase anchor protein AKAP9 to centrosomes in early mitosis. Binds specifically to miRNA MIR145 hairpin, regulates MIR145 expression at a postranscriptional level.</text>
</comment>
<feature type="compositionally biased region" description="Basic and acidic residues" evidence="13">
    <location>
        <begin position="1"/>
        <end position="64"/>
    </location>
</feature>
<dbReference type="OrthoDB" id="361029at2759"/>
<dbReference type="GO" id="GO:0051661">
    <property type="term" value="P:maintenance of centrosome location"/>
    <property type="evidence" value="ECO:0007669"/>
    <property type="project" value="TreeGrafter"/>
</dbReference>
<keyword evidence="14" id="KW-1185">Reference proteome</keyword>
<sequence>MGKEKEEINYKRNDEQRKDWKKIHEERRAQKRKWKEEKLLKKMEKEAKRQKEEEVIQKEEDPKQGRQHTVSIALPGSILDNAQSPELRTYLAGQIARAAVIFNIDEIIIFDEIYSKESSIEGEFQGVGKKGQANVQMARILQYLECPQYLRKSFFPHHKDLQYAGILNPLDSPHHMRAEDEVPYREGVVTNKPVKAGRGSLVNCGIGKQDVQIDRLLTAGIRVTVKINKYDPSRRVIQGRVVSPVAPREDGGLYWGYSVRLANSLGAVFTECPYKDGYDLTIGTSERGADVDDVNVNGDRFRHALIVFGGVQGLEASLESDEALDIEDPSLLFQYYVNTCPEQGSRTIRTEEAILISLASLRPKLKGQVNT</sequence>
<keyword evidence="3" id="KW-0963">Cytoplasm</keyword>
<evidence type="ECO:0000256" key="7">
    <source>
        <dbReference type="ARBA" id="ARBA00075627"/>
    </source>
</evidence>
<accession>A0A8B8ANU0</accession>
<evidence type="ECO:0000256" key="11">
    <source>
        <dbReference type="ARBA" id="ARBA00093377"/>
    </source>
</evidence>